<dbReference type="AlphaFoldDB" id="A0A100VLI0"/>
<dbReference type="RefSeq" id="WP_062834671.1">
    <property type="nucleotide sequence ID" value="NZ_BCNV01000001.1"/>
</dbReference>
<dbReference type="EMBL" id="BCNV01000001">
    <property type="protein sequence ID" value="GAS82060.1"/>
    <property type="molecule type" value="Genomic_DNA"/>
</dbReference>
<evidence type="ECO:0000313" key="6">
    <source>
        <dbReference type="Proteomes" id="UP000069697"/>
    </source>
</evidence>
<dbReference type="Pfam" id="PF00005">
    <property type="entry name" value="ABC_tran"/>
    <property type="match status" value="1"/>
</dbReference>
<keyword evidence="2" id="KW-0547">Nucleotide-binding</keyword>
<keyword evidence="3" id="KW-0067">ATP-binding</keyword>
<dbReference type="GO" id="GO:0005524">
    <property type="term" value="F:ATP binding"/>
    <property type="evidence" value="ECO:0007669"/>
    <property type="project" value="UniProtKB-KW"/>
</dbReference>
<dbReference type="SMART" id="SM00382">
    <property type="entry name" value="AAA"/>
    <property type="match status" value="1"/>
</dbReference>
<feature type="domain" description="ABC transporter" evidence="4">
    <location>
        <begin position="5"/>
        <end position="230"/>
    </location>
</feature>
<gene>
    <name evidence="5" type="ORF">PAHA3_2134</name>
</gene>
<evidence type="ECO:0000259" key="4">
    <source>
        <dbReference type="PROSITE" id="PS50893"/>
    </source>
</evidence>
<dbReference type="PROSITE" id="PS00211">
    <property type="entry name" value="ABC_TRANSPORTER_1"/>
    <property type="match status" value="1"/>
</dbReference>
<dbReference type="InterPro" id="IPR051782">
    <property type="entry name" value="ABC_Transporter_VariousFunc"/>
</dbReference>
<evidence type="ECO:0000256" key="2">
    <source>
        <dbReference type="ARBA" id="ARBA00022741"/>
    </source>
</evidence>
<protein>
    <submittedName>
        <fullName evidence="5">ABC transporter</fullName>
    </submittedName>
</protein>
<accession>A0A100VLI0</accession>
<reference evidence="6" key="2">
    <citation type="submission" date="2016-01" db="EMBL/GenBank/DDBJ databases">
        <title>Draft Genome Sequence of Paenibacillus amylolyticus Heshi-A3 that Was Isolated from Fermented Rice Bran with Aging Salted Mackerel, Which Was Named Heshiko as Traditional Fermented Seafood in Japan.</title>
        <authorList>
            <person name="Akuzawa S."/>
            <person name="Nakagawa J."/>
            <person name="Kanekatsu T."/>
            <person name="Kubota E."/>
            <person name="Ohtake R."/>
            <person name="Suzuki T."/>
            <person name="Kanesaki Y."/>
        </authorList>
    </citation>
    <scope>NUCLEOTIDE SEQUENCE [LARGE SCALE GENOMIC DNA]</scope>
    <source>
        <strain evidence="6">Heshi-A3</strain>
    </source>
</reference>
<reference evidence="5 6" key="1">
    <citation type="journal article" date="2016" name="Genome Announc.">
        <title>Draft Genome Sequence of Paenibacillus amylolyticus Heshi-A3, Isolated from Fermented Rice Bran in a Japanese Fermented Seafood Dish.</title>
        <authorList>
            <person name="Akuzawa S."/>
            <person name="Nagaoka J."/>
            <person name="Kanekatsu M."/>
            <person name="Kubota E."/>
            <person name="Ohtake R."/>
            <person name="Suzuki T."/>
            <person name="Kanesaki Y."/>
        </authorList>
    </citation>
    <scope>NUCLEOTIDE SEQUENCE [LARGE SCALE GENOMIC DNA]</scope>
    <source>
        <strain evidence="5 6">Heshi-A3</strain>
    </source>
</reference>
<dbReference type="PANTHER" id="PTHR42939:SF3">
    <property type="entry name" value="ABC TRANSPORTER ATP-BINDING COMPONENT"/>
    <property type="match status" value="1"/>
</dbReference>
<comment type="caution">
    <text evidence="5">The sequence shown here is derived from an EMBL/GenBank/DDBJ whole genome shotgun (WGS) entry which is preliminary data.</text>
</comment>
<evidence type="ECO:0000313" key="5">
    <source>
        <dbReference type="EMBL" id="GAS82060.1"/>
    </source>
</evidence>
<organism evidence="5 6">
    <name type="scientific">Paenibacillus amylolyticus</name>
    <dbReference type="NCBI Taxonomy" id="1451"/>
    <lineage>
        <taxon>Bacteria</taxon>
        <taxon>Bacillati</taxon>
        <taxon>Bacillota</taxon>
        <taxon>Bacilli</taxon>
        <taxon>Bacillales</taxon>
        <taxon>Paenibacillaceae</taxon>
        <taxon>Paenibacillus</taxon>
    </lineage>
</organism>
<dbReference type="SUPFAM" id="SSF52540">
    <property type="entry name" value="P-loop containing nucleoside triphosphate hydrolases"/>
    <property type="match status" value="1"/>
</dbReference>
<sequence length="286" mass="31869">MNHALTVNGLTKAYHDFVLDNVSFHVPRGSIVGLIGQNGAGKSTTINSILGLKNKDSGTVTILGKQDQEIDNAVRNQIGVVFDGSNFPEGLSPKKLNRVFQNIFAAWDEEKYYSLLKELSLPADKKIKEFSKGMKMKLSIAVALSHGSKLLILDEATSGLDPVVRDDILDLFLEFVQDESNSILVSSHITSDLEKVADYIVFIHNGKVIFNKPKDELRYKYGIIKCGAAQFDALEEQDIISYRKQDYAWEVLVADKDLAQKKYPNAVIDPATIDDIMLLYIKGERT</sequence>
<dbReference type="InterPro" id="IPR017871">
    <property type="entry name" value="ABC_transporter-like_CS"/>
</dbReference>
<dbReference type="InterPro" id="IPR003439">
    <property type="entry name" value="ABC_transporter-like_ATP-bd"/>
</dbReference>
<dbReference type="InterPro" id="IPR003593">
    <property type="entry name" value="AAA+_ATPase"/>
</dbReference>
<dbReference type="GO" id="GO:0016887">
    <property type="term" value="F:ATP hydrolysis activity"/>
    <property type="evidence" value="ECO:0007669"/>
    <property type="project" value="InterPro"/>
</dbReference>
<dbReference type="CDD" id="cd03230">
    <property type="entry name" value="ABC_DR_subfamily_A"/>
    <property type="match status" value="1"/>
</dbReference>
<evidence type="ECO:0000256" key="3">
    <source>
        <dbReference type="ARBA" id="ARBA00022840"/>
    </source>
</evidence>
<name>A0A100VLI0_PAEAM</name>
<dbReference type="Gene3D" id="3.40.50.300">
    <property type="entry name" value="P-loop containing nucleotide triphosphate hydrolases"/>
    <property type="match status" value="1"/>
</dbReference>
<dbReference type="InterPro" id="IPR027417">
    <property type="entry name" value="P-loop_NTPase"/>
</dbReference>
<keyword evidence="1" id="KW-0813">Transport</keyword>
<dbReference type="PROSITE" id="PS50893">
    <property type="entry name" value="ABC_TRANSPORTER_2"/>
    <property type="match status" value="1"/>
</dbReference>
<dbReference type="Proteomes" id="UP000069697">
    <property type="component" value="Unassembled WGS sequence"/>
</dbReference>
<dbReference type="PANTHER" id="PTHR42939">
    <property type="entry name" value="ABC TRANSPORTER ATP-BINDING PROTEIN ALBC-RELATED"/>
    <property type="match status" value="1"/>
</dbReference>
<evidence type="ECO:0000256" key="1">
    <source>
        <dbReference type="ARBA" id="ARBA00022448"/>
    </source>
</evidence>
<proteinExistence type="predicted"/>